<evidence type="ECO:0000313" key="2">
    <source>
        <dbReference type="Proteomes" id="UP000240916"/>
    </source>
</evidence>
<protein>
    <submittedName>
        <fullName evidence="1">Uncharacterized protein</fullName>
    </submittedName>
</protein>
<evidence type="ECO:0000313" key="1">
    <source>
        <dbReference type="EMBL" id="ATS92928.1"/>
    </source>
</evidence>
<sequence length="69" mass="7997">MTRYFYVPGMMYPYWIVSEEKDWPRPGDATTVAMNSAASTDMGNLYGDEFSQFFPHAVEITKEQYEARA</sequence>
<organism evidence="1 2">
    <name type="scientific">Mycobacterium phage Superphikiman</name>
    <dbReference type="NCBI Taxonomy" id="2041551"/>
    <lineage>
        <taxon>Viruses</taxon>
        <taxon>Duplodnaviria</taxon>
        <taxon>Heunggongvirae</taxon>
        <taxon>Uroviricota</taxon>
        <taxon>Caudoviricetes</taxon>
        <taxon>Omegavirus</taxon>
        <taxon>Omegavirus courthouse</taxon>
    </lineage>
</organism>
<name>A0A2D2W417_9CAUD</name>
<accession>A0A2D2W417</accession>
<reference evidence="1 2" key="1">
    <citation type="submission" date="2017-09" db="EMBL/GenBank/DDBJ databases">
        <authorList>
            <person name="Pradhan P."/>
            <person name="Aluri L.S."/>
            <person name="Anandarajan D."/>
            <person name="Beiriger J.C."/>
            <person name="Bethamcharla R."/>
            <person name="Betini N."/>
            <person name="Bhatt S.D."/>
            <person name="Chengalvala S."/>
            <person name="Cox N.E."/>
            <person name="Delvadia B.P."/>
            <person name="Desai A.S."/>
            <person name="Devaney A.M."/>
            <person name="Doyle B.K."/>
            <person name="Edgerton A.O."/>
            <person name="Erlich M.C."/>
            <person name="Fitzpatrick K.C."/>
            <person name="Gajjar E.A."/>
            <person name="Ganguly A."/>
            <person name="Gill R.S."/>
            <person name="Goldman M.G."/>
            <person name="Good P.M."/>
            <person name="Gupta N."/>
            <person name="Haddad L.M."/>
            <person name="Han E.J."/>
            <person name="Jain S."/>
            <person name="Jiang A."/>
            <person name="Jurgielewicz A.D."/>
            <person name="Kainth D.K."/>
            <person name="Karam J.M."/>
            <person name="Kodavatiganti M."/>
            <person name="Kriete S.J."/>
            <person name="MacDonald C.E."/>
            <person name="Maret J.P."/>
            <person name="Mathew A.E."/>
            <person name="Nako S."/>
            <person name="Natrajan M."/>
            <person name="Nishu N.M."/>
            <person name="Parikh A."/>
            <person name="Patel N."/>
            <person name="Patel P.D."/>
            <person name="Patel S."/>
            <person name="Patra K."/>
            <person name="Pumpuckdee D."/>
            <person name="Rai K."/>
            <person name="Ramanathan A."/>
            <person name="Sarkar A."/>
            <person name="Schaffer B.L."/>
            <person name="Shah P."/>
            <person name="Tata R.K."/>
            <person name="Tawfik A.H."/>
            <person name="Thuremella B.T."/>
            <person name="Toma J."/>
            <person name="Tran T.L."/>
            <person name="Veera S."/>
            <person name="Vemulapalli V.K."/>
            <person name="Vidas T.V."/>
            <person name="Vieira K.S."/>
            <person name="Vijayakumar G."/>
            <person name="Walor T.A."/>
            <person name="White C.R."/>
            <person name="Wong B.M."/>
            <person name="Zhao Sl."/>
            <person name="McDonald M.T."/>
            <person name="Dalia R."/>
            <person name="Little J.L."/>
            <person name="Gurney S.M.R."/>
            <person name="Bollivar D.W."/>
            <person name="Garlena R.A."/>
            <person name="Russell D.A."/>
            <person name="Pope W.H."/>
            <person name="Jacobs-Sera D."/>
            <person name="Hendrix R.W."/>
            <person name="Hatfull G.F."/>
        </authorList>
    </citation>
    <scope>NUCLEOTIDE SEQUENCE [LARGE SCALE GENOMIC DNA]</scope>
</reference>
<proteinExistence type="predicted"/>
<dbReference type="EMBL" id="MF919534">
    <property type="protein sequence ID" value="ATS92928.1"/>
    <property type="molecule type" value="Genomic_DNA"/>
</dbReference>
<dbReference type="Proteomes" id="UP000240916">
    <property type="component" value="Segment"/>
</dbReference>
<gene>
    <name evidence="1" type="ORF">SEA_SUPERPHIKIMAN_86</name>
</gene>